<reference evidence="2" key="1">
    <citation type="journal article" date="2020" name="mSystems">
        <title>Genome- and Community-Level Interaction Insights into Carbon Utilization and Element Cycling Functions of Hydrothermarchaeota in Hydrothermal Sediment.</title>
        <authorList>
            <person name="Zhou Z."/>
            <person name="Liu Y."/>
            <person name="Xu W."/>
            <person name="Pan J."/>
            <person name="Luo Z.H."/>
            <person name="Li M."/>
        </authorList>
    </citation>
    <scope>NUCLEOTIDE SEQUENCE [LARGE SCALE GENOMIC DNA]</scope>
    <source>
        <strain evidence="2">SpSt-6</strain>
    </source>
</reference>
<accession>A0A7C4JSK4</accession>
<feature type="transmembrane region" description="Helical" evidence="1">
    <location>
        <begin position="351"/>
        <end position="371"/>
    </location>
</feature>
<evidence type="ECO:0000313" key="2">
    <source>
        <dbReference type="EMBL" id="HGQ86056.1"/>
    </source>
</evidence>
<dbReference type="AlphaFoldDB" id="A0A7C4JSK4"/>
<gene>
    <name evidence="2" type="ORF">ENT66_07085</name>
</gene>
<dbReference type="EMBL" id="DSZN01000108">
    <property type="protein sequence ID" value="HGQ86056.1"/>
    <property type="molecule type" value="Genomic_DNA"/>
</dbReference>
<sequence length="384" mass="45191">MRKILNNLLILLGVRILGLKALNIIFIEIIYRNYILSVSPEIPFYIVRPKEAEVISYLSDGHYKFPWVFKKNNIYYFGRLDFRDSSGIVFLDLLHDILGINHSVYKKAIIVLDNVNSLTSAEFLMEKVQSLCCYEVPHLLVVYPSIRKDNKTYYLKDNPKLLEILRQIEESGGFIIQGTYYDKDFSYKINQDLNLLASYGIFPVAFKFYDISDKSKYVDPGKYFNILLYDDLIITKKLYTLLYPINLGEFNPKDPKNLISILEKARNMLALRDAIVGISIPVYVNVKEIEKLVINLKKLGYDFMDFSKEPYHVENENLIIRNKEGKKYILSKVPLYEKTPVEKFFDKFIEYLRVILVFAVTSFILIIIWLIKNRHKLYEKDEKR</sequence>
<keyword evidence="1" id="KW-0812">Transmembrane</keyword>
<protein>
    <submittedName>
        <fullName evidence="2">DUF2334 domain-containing protein</fullName>
    </submittedName>
</protein>
<name>A0A7C4JSK4_9BACT</name>
<organism evidence="2">
    <name type="scientific">Thermodesulfobacterium geofontis</name>
    <dbReference type="NCBI Taxonomy" id="1295609"/>
    <lineage>
        <taxon>Bacteria</taxon>
        <taxon>Pseudomonadati</taxon>
        <taxon>Thermodesulfobacteriota</taxon>
        <taxon>Thermodesulfobacteria</taxon>
        <taxon>Thermodesulfobacteriales</taxon>
        <taxon>Thermodesulfobacteriaceae</taxon>
        <taxon>Thermodesulfobacterium</taxon>
    </lineage>
</organism>
<keyword evidence="1" id="KW-0472">Membrane</keyword>
<proteinExistence type="predicted"/>
<keyword evidence="1" id="KW-1133">Transmembrane helix</keyword>
<comment type="caution">
    <text evidence="2">The sequence shown here is derived from an EMBL/GenBank/DDBJ whole genome shotgun (WGS) entry which is preliminary data.</text>
</comment>
<evidence type="ECO:0000256" key="1">
    <source>
        <dbReference type="SAM" id="Phobius"/>
    </source>
</evidence>